<feature type="region of interest" description="Disordered" evidence="1">
    <location>
        <begin position="1"/>
        <end position="28"/>
    </location>
</feature>
<organism evidence="2">
    <name type="scientific">marine sediment metagenome</name>
    <dbReference type="NCBI Taxonomy" id="412755"/>
    <lineage>
        <taxon>unclassified sequences</taxon>
        <taxon>metagenomes</taxon>
        <taxon>ecological metagenomes</taxon>
    </lineage>
</organism>
<protein>
    <submittedName>
        <fullName evidence="2">Uncharacterized protein</fullName>
    </submittedName>
</protein>
<evidence type="ECO:0000256" key="1">
    <source>
        <dbReference type="SAM" id="MobiDB-lite"/>
    </source>
</evidence>
<feature type="compositionally biased region" description="Pro residues" evidence="1">
    <location>
        <begin position="1"/>
        <end position="20"/>
    </location>
</feature>
<dbReference type="AlphaFoldDB" id="X1B0H0"/>
<evidence type="ECO:0000313" key="2">
    <source>
        <dbReference type="EMBL" id="GAG89184.1"/>
    </source>
</evidence>
<comment type="caution">
    <text evidence="2">The sequence shown here is derived from an EMBL/GenBank/DDBJ whole genome shotgun (WGS) entry which is preliminary data.</text>
</comment>
<gene>
    <name evidence="2" type="ORF">S01H4_22806</name>
</gene>
<proteinExistence type="predicted"/>
<accession>X1B0H0</accession>
<dbReference type="EMBL" id="BART01010503">
    <property type="protein sequence ID" value="GAG89184.1"/>
    <property type="molecule type" value="Genomic_DNA"/>
</dbReference>
<sequence length="237" mass="27428">PFITPPPEPPPPPSPPPEPPITILKKPKPIKKVPEKVPELLKEGGWNVYGKTIKTGKYKKLNVNSLSYENAQNLGAYLTDHSLSTNFLLKENPNPPKKPKLNIPPNYFRNTIEKWRDYKFKTIKGVRKKYPMKDKWIERTSGARGTAPKGYRLDTRGERNRISLMKKLAELKRRAGLTKVRGLGLKKSQKQINLFRKQQKPKLFKSPKLRKRRTNKIKNTIAIIFIFSIFNIIQILQ</sequence>
<feature type="non-terminal residue" evidence="2">
    <location>
        <position position="1"/>
    </location>
</feature>
<reference evidence="2" key="1">
    <citation type="journal article" date="2014" name="Front. Microbiol.">
        <title>High frequency of phylogenetically diverse reductive dehalogenase-homologous genes in deep subseafloor sedimentary metagenomes.</title>
        <authorList>
            <person name="Kawai M."/>
            <person name="Futagami T."/>
            <person name="Toyoda A."/>
            <person name="Takaki Y."/>
            <person name="Nishi S."/>
            <person name="Hori S."/>
            <person name="Arai W."/>
            <person name="Tsubouchi T."/>
            <person name="Morono Y."/>
            <person name="Uchiyama I."/>
            <person name="Ito T."/>
            <person name="Fujiyama A."/>
            <person name="Inagaki F."/>
            <person name="Takami H."/>
        </authorList>
    </citation>
    <scope>NUCLEOTIDE SEQUENCE</scope>
    <source>
        <strain evidence="2">Expedition CK06-06</strain>
    </source>
</reference>
<name>X1B0H0_9ZZZZ</name>